<proteinExistence type="predicted"/>
<accession>A0A3S3SG33</accession>
<organism evidence="2 3">
    <name type="scientific">Niallia taxi</name>
    <dbReference type="NCBI Taxonomy" id="2499688"/>
    <lineage>
        <taxon>Bacteria</taxon>
        <taxon>Bacillati</taxon>
        <taxon>Bacillota</taxon>
        <taxon>Bacilli</taxon>
        <taxon>Bacillales</taxon>
        <taxon>Bacillaceae</taxon>
        <taxon>Niallia</taxon>
    </lineage>
</organism>
<dbReference type="CDD" id="cd13402">
    <property type="entry name" value="LT_TF-like"/>
    <property type="match status" value="1"/>
</dbReference>
<dbReference type="Pfam" id="PF01464">
    <property type="entry name" value="SLT"/>
    <property type="match status" value="1"/>
</dbReference>
<dbReference type="Gene3D" id="1.10.530.10">
    <property type="match status" value="1"/>
</dbReference>
<dbReference type="SUPFAM" id="SSF53955">
    <property type="entry name" value="Lysozyme-like"/>
    <property type="match status" value="1"/>
</dbReference>
<evidence type="ECO:0000313" key="3">
    <source>
        <dbReference type="Proteomes" id="UP000288024"/>
    </source>
</evidence>
<dbReference type="InterPro" id="IPR023346">
    <property type="entry name" value="Lysozyme-like_dom_sf"/>
</dbReference>
<name>A0A3S3SG33_9BACI</name>
<evidence type="ECO:0000259" key="1">
    <source>
        <dbReference type="Pfam" id="PF01464"/>
    </source>
</evidence>
<reference evidence="2 3" key="1">
    <citation type="submission" date="2019-01" db="EMBL/GenBank/DDBJ databases">
        <title>Bacillus sp. M5HDSG1-1, whole genome shotgun sequence.</title>
        <authorList>
            <person name="Tuo L."/>
        </authorList>
    </citation>
    <scope>NUCLEOTIDE SEQUENCE [LARGE SCALE GENOMIC DNA]</scope>
    <source>
        <strain evidence="2 3">M5HDSG1-1</strain>
    </source>
</reference>
<feature type="non-terminal residue" evidence="2">
    <location>
        <position position="1"/>
    </location>
</feature>
<evidence type="ECO:0000313" key="2">
    <source>
        <dbReference type="EMBL" id="RVT56448.1"/>
    </source>
</evidence>
<dbReference type="RefSeq" id="WP_164849817.1">
    <property type="nucleotide sequence ID" value="NZ_RZTZ01000029.1"/>
</dbReference>
<dbReference type="EMBL" id="RZTZ01000029">
    <property type="protein sequence ID" value="RVT56448.1"/>
    <property type="molecule type" value="Genomic_DNA"/>
</dbReference>
<dbReference type="AlphaFoldDB" id="A0A3S3SG33"/>
<comment type="caution">
    <text evidence="2">The sequence shown here is derived from an EMBL/GenBank/DDBJ whole genome shotgun (WGS) entry which is preliminary data.</text>
</comment>
<gene>
    <name evidence="2" type="ORF">EM808_27560</name>
</gene>
<dbReference type="Proteomes" id="UP000288024">
    <property type="component" value="Unassembled WGS sequence"/>
</dbReference>
<feature type="domain" description="Transglycosylase SLT" evidence="1">
    <location>
        <begin position="396"/>
        <end position="469"/>
    </location>
</feature>
<keyword evidence="3" id="KW-1185">Reference proteome</keyword>
<dbReference type="InterPro" id="IPR008258">
    <property type="entry name" value="Transglycosylase_SLT_dom_1"/>
</dbReference>
<sequence>FDEHYSQQRQQVQDNEDKKIEIIKSMQGQTEEERKAGRERIAQIDLTNDEVMLENTAKTRDEYLTIQKNLSAEASIISAEKAANYVADSKETTDKVIEQANKKADEEIAAITYDRDVTGSISKEAADTLIADAERRRDKTVSTAQDEHTSVIKAAQEQAGEHVDAVNWETGEVLGDWDTMYNGVLSAWNWILDLFGKDPIPKRGSVSENNRQKLQRQDAELKATYAIGTPSTGHPGGPAIVGEEGRELAFVPGKGVTLLGTKGPEYHSNLPIGTAVLPNKQTEQMLKSYGFPGYANGIGDYFDLFLDGAGAVWDFAKDKFSLKDSIFPDWLNKQTGNPLSMIGDLAKNSIKDTWDNWFGDMGSSSGGGAGVQQWAGIATKALMLTKQYSQTNLDRLLYQMQTESGGNAKAINLWDINAKRGTPSKGLMQVIDPTFKAYAMPGYNSDIYDPMSNILASIRYAVSRYGSLEKAYRGVGYETGGLINTAGMYQLAEGGWPEFVIPTDPSRRTDAMKLLALAGKQIQGNKRPGQLPTVNSSNNDSGMMKQLLDATMQHLDATLKQNIILQQLLQKDNNTYISGREVTDIVSKQMATNFTMMNYQLGK</sequence>
<protein>
    <recommendedName>
        <fullName evidence="1">Transglycosylase SLT domain-containing protein</fullName>
    </recommendedName>
</protein>